<dbReference type="VEuPathDB" id="FungiDB:PLEOSDRAFT_1104091"/>
<accession>A0A067NUW7</accession>
<feature type="transmembrane region" description="Helical" evidence="2">
    <location>
        <begin position="27"/>
        <end position="46"/>
    </location>
</feature>
<dbReference type="EMBL" id="KL198008">
    <property type="protein sequence ID" value="KDQ27401.1"/>
    <property type="molecule type" value="Genomic_DNA"/>
</dbReference>
<keyword evidence="2" id="KW-0812">Transmembrane</keyword>
<evidence type="ECO:0000256" key="2">
    <source>
        <dbReference type="SAM" id="Phobius"/>
    </source>
</evidence>
<dbReference type="HOGENOM" id="CLU_177185_0_0_1"/>
<proteinExistence type="predicted"/>
<feature type="compositionally biased region" description="Gly residues" evidence="1">
    <location>
        <begin position="94"/>
        <end position="105"/>
    </location>
</feature>
<feature type="region of interest" description="Disordered" evidence="1">
    <location>
        <begin position="70"/>
        <end position="105"/>
    </location>
</feature>
<feature type="compositionally biased region" description="Low complexity" evidence="1">
    <location>
        <begin position="72"/>
        <end position="93"/>
    </location>
</feature>
<protein>
    <submittedName>
        <fullName evidence="3">Uncharacterized protein</fullName>
    </submittedName>
</protein>
<organism evidence="3 4">
    <name type="scientific">Pleurotus ostreatus (strain PC15)</name>
    <name type="common">Oyster mushroom</name>
    <dbReference type="NCBI Taxonomy" id="1137138"/>
    <lineage>
        <taxon>Eukaryota</taxon>
        <taxon>Fungi</taxon>
        <taxon>Dikarya</taxon>
        <taxon>Basidiomycota</taxon>
        <taxon>Agaricomycotina</taxon>
        <taxon>Agaricomycetes</taxon>
        <taxon>Agaricomycetidae</taxon>
        <taxon>Agaricales</taxon>
        <taxon>Pleurotineae</taxon>
        <taxon>Pleurotaceae</taxon>
        <taxon>Pleurotus</taxon>
    </lineage>
</organism>
<sequence length="105" mass="10734">MFNSPAAQQTAKLHSILQVFNNMQTKSILAIAAYVSVVFALAMPVVEAEQTGEQANSAYVQRSVDTLPVAAGGNHNANGGSYNSGNYNTNKGSGSNGNIGNGGSA</sequence>
<keyword evidence="2" id="KW-0472">Membrane</keyword>
<dbReference type="AlphaFoldDB" id="A0A067NUW7"/>
<dbReference type="InParanoid" id="A0A067NUW7"/>
<name>A0A067NUW7_PLEO1</name>
<evidence type="ECO:0000313" key="3">
    <source>
        <dbReference type="EMBL" id="KDQ27401.1"/>
    </source>
</evidence>
<gene>
    <name evidence="3" type="ORF">PLEOSDRAFT_1104091</name>
</gene>
<evidence type="ECO:0000256" key="1">
    <source>
        <dbReference type="SAM" id="MobiDB-lite"/>
    </source>
</evidence>
<reference evidence="4" key="1">
    <citation type="journal article" date="2014" name="Proc. Natl. Acad. Sci. U.S.A.">
        <title>Extensive sampling of basidiomycete genomes demonstrates inadequacy of the white-rot/brown-rot paradigm for wood decay fungi.</title>
        <authorList>
            <person name="Riley R."/>
            <person name="Salamov A.A."/>
            <person name="Brown D.W."/>
            <person name="Nagy L.G."/>
            <person name="Floudas D."/>
            <person name="Held B.W."/>
            <person name="Levasseur A."/>
            <person name="Lombard V."/>
            <person name="Morin E."/>
            <person name="Otillar R."/>
            <person name="Lindquist E.A."/>
            <person name="Sun H."/>
            <person name="LaButti K.M."/>
            <person name="Schmutz J."/>
            <person name="Jabbour D."/>
            <person name="Luo H."/>
            <person name="Baker S.E."/>
            <person name="Pisabarro A.G."/>
            <person name="Walton J.D."/>
            <person name="Blanchette R.A."/>
            <person name="Henrissat B."/>
            <person name="Martin F."/>
            <person name="Cullen D."/>
            <person name="Hibbett D.S."/>
            <person name="Grigoriev I.V."/>
        </authorList>
    </citation>
    <scope>NUCLEOTIDE SEQUENCE [LARGE SCALE GENOMIC DNA]</scope>
    <source>
        <strain evidence="4">PC15</strain>
    </source>
</reference>
<evidence type="ECO:0000313" key="4">
    <source>
        <dbReference type="Proteomes" id="UP000027073"/>
    </source>
</evidence>
<keyword evidence="2" id="KW-1133">Transmembrane helix</keyword>
<dbReference type="Proteomes" id="UP000027073">
    <property type="component" value="Unassembled WGS sequence"/>
</dbReference>